<accession>A0ACC0JX59</accession>
<keyword evidence="2" id="KW-1185">Reference proteome</keyword>
<name>A0ACC0JX59_CHOFU</name>
<dbReference type="Proteomes" id="UP001064048">
    <property type="component" value="Chromosome 12"/>
</dbReference>
<protein>
    <submittedName>
        <fullName evidence="1">Uncharacterized protein</fullName>
    </submittedName>
</protein>
<proteinExistence type="predicted"/>
<evidence type="ECO:0000313" key="2">
    <source>
        <dbReference type="Proteomes" id="UP001064048"/>
    </source>
</evidence>
<dbReference type="EMBL" id="CM046112">
    <property type="protein sequence ID" value="KAI8428714.1"/>
    <property type="molecule type" value="Genomic_DNA"/>
</dbReference>
<evidence type="ECO:0000313" key="1">
    <source>
        <dbReference type="EMBL" id="KAI8428714.1"/>
    </source>
</evidence>
<gene>
    <name evidence="1" type="ORF">MSG28_007413</name>
</gene>
<organism evidence="1 2">
    <name type="scientific">Choristoneura fumiferana</name>
    <name type="common">Spruce budworm moth</name>
    <name type="synonym">Archips fumiferana</name>
    <dbReference type="NCBI Taxonomy" id="7141"/>
    <lineage>
        <taxon>Eukaryota</taxon>
        <taxon>Metazoa</taxon>
        <taxon>Ecdysozoa</taxon>
        <taxon>Arthropoda</taxon>
        <taxon>Hexapoda</taxon>
        <taxon>Insecta</taxon>
        <taxon>Pterygota</taxon>
        <taxon>Neoptera</taxon>
        <taxon>Endopterygota</taxon>
        <taxon>Lepidoptera</taxon>
        <taxon>Glossata</taxon>
        <taxon>Ditrysia</taxon>
        <taxon>Tortricoidea</taxon>
        <taxon>Tortricidae</taxon>
        <taxon>Tortricinae</taxon>
        <taxon>Choristoneura</taxon>
    </lineage>
</organism>
<comment type="caution">
    <text evidence="1">The sequence shown here is derived from an EMBL/GenBank/DDBJ whole genome shotgun (WGS) entry which is preliminary data.</text>
</comment>
<reference evidence="1 2" key="1">
    <citation type="journal article" date="2022" name="Genome Biol. Evol.">
        <title>The Spruce Budworm Genome: Reconstructing the Evolutionary History of Antifreeze Proteins.</title>
        <authorList>
            <person name="Beliveau C."/>
            <person name="Gagne P."/>
            <person name="Picq S."/>
            <person name="Vernygora O."/>
            <person name="Keeling C.I."/>
            <person name="Pinkney K."/>
            <person name="Doucet D."/>
            <person name="Wen F."/>
            <person name="Johnston J.S."/>
            <person name="Maaroufi H."/>
            <person name="Boyle B."/>
            <person name="Laroche J."/>
            <person name="Dewar K."/>
            <person name="Juretic N."/>
            <person name="Blackburn G."/>
            <person name="Nisole A."/>
            <person name="Brunet B."/>
            <person name="Brandao M."/>
            <person name="Lumley L."/>
            <person name="Duan J."/>
            <person name="Quan G."/>
            <person name="Lucarotti C.J."/>
            <person name="Roe A.D."/>
            <person name="Sperling F.A.H."/>
            <person name="Levesque R.C."/>
            <person name="Cusson M."/>
        </authorList>
    </citation>
    <scope>NUCLEOTIDE SEQUENCE [LARGE SCALE GENOMIC DNA]</scope>
    <source>
        <strain evidence="1">Glfc:IPQL:Cfum</strain>
    </source>
</reference>
<sequence>MGTPEESPLNQDSVPTEKSLREKIKYIKDNITIEPALACYVIPGSLARLATQNLNLDKACRVNLNFGDEVCDSLLARESNKYLKQELAVQELVASMEVLKPTIEMGTLEERPLKQDSVPAKKSLREKIKYVKDNITIEPALACYVIPGALTRLATQNLNLDKACRVNLNYGDEVCDSLIARESNKYLKQELAVQELVASMEVWKNLLLTGIPCFLILFLGAWSDRTRKRRICIILPVMGDFLMCSSCIFSVYFFHEMPLQITMFLEVIFPAVTGAWMSAYMGVFSYIIDISSEESRTFRIGVANLCLTVGGPIGTALSGILLNSIGYYGVYSVSATMKLLSICYCLFYVHDPKPDAEKSSKDESSDVCGFLKSFFDIKHVKDTLVVAFRNGPNNRRLKSSMILVCVVLVHGASYGEFTIRYLFTRYRFNWNALKFSFYSTFNICIHAFETLVIDAGTTYYVTIVLTIPPIIILGWLFLHRKKEISKSEEDNDSKEEKIQEL</sequence>